<feature type="region of interest" description="Disordered" evidence="4">
    <location>
        <begin position="218"/>
        <end position="237"/>
    </location>
</feature>
<dbReference type="PANTHER" id="PTHR12186">
    <property type="entry name" value="SIKE FAMILY MEMBER"/>
    <property type="match status" value="1"/>
</dbReference>
<evidence type="ECO:0000256" key="4">
    <source>
        <dbReference type="SAM" id="MobiDB-lite"/>
    </source>
</evidence>
<proteinExistence type="inferred from homology"/>
<evidence type="ECO:0000256" key="2">
    <source>
        <dbReference type="ARBA" id="ARBA00023054"/>
    </source>
</evidence>
<dbReference type="InterPro" id="IPR008555">
    <property type="entry name" value="SIKE"/>
</dbReference>
<evidence type="ECO:0000256" key="3">
    <source>
        <dbReference type="SAM" id="Coils"/>
    </source>
</evidence>
<feature type="non-terminal residue" evidence="5">
    <location>
        <position position="1"/>
    </location>
</feature>
<comment type="similarity">
    <text evidence="1">Belongs to the SIKE family.</text>
</comment>
<dbReference type="EMBL" id="BTSX01000003">
    <property type="protein sequence ID" value="GMS88251.1"/>
    <property type="molecule type" value="Genomic_DNA"/>
</dbReference>
<dbReference type="PANTHER" id="PTHR12186:SF2">
    <property type="entry name" value="FGFR1 ONCOGENE PARTNER 2 HOMOLOG"/>
    <property type="match status" value="1"/>
</dbReference>
<feature type="non-terminal residue" evidence="5">
    <location>
        <position position="287"/>
    </location>
</feature>
<feature type="region of interest" description="Disordered" evidence="4">
    <location>
        <begin position="243"/>
        <end position="269"/>
    </location>
</feature>
<name>A0AAV5T9C8_9BILA</name>
<evidence type="ECO:0000313" key="6">
    <source>
        <dbReference type="Proteomes" id="UP001432027"/>
    </source>
</evidence>
<feature type="coiled-coil region" evidence="3">
    <location>
        <begin position="65"/>
        <end position="99"/>
    </location>
</feature>
<dbReference type="Pfam" id="PF05769">
    <property type="entry name" value="SIKE"/>
    <property type="match status" value="1"/>
</dbReference>
<keyword evidence="6" id="KW-1185">Reference proteome</keyword>
<organism evidence="5 6">
    <name type="scientific">Pristionchus entomophagus</name>
    <dbReference type="NCBI Taxonomy" id="358040"/>
    <lineage>
        <taxon>Eukaryota</taxon>
        <taxon>Metazoa</taxon>
        <taxon>Ecdysozoa</taxon>
        <taxon>Nematoda</taxon>
        <taxon>Chromadorea</taxon>
        <taxon>Rhabditida</taxon>
        <taxon>Rhabditina</taxon>
        <taxon>Diplogasteromorpha</taxon>
        <taxon>Diplogasteroidea</taxon>
        <taxon>Neodiplogasteridae</taxon>
        <taxon>Pristionchus</taxon>
    </lineage>
</organism>
<accession>A0AAV5T9C8</accession>
<gene>
    <name evidence="5" type="ORF">PENTCL1PPCAC_10426</name>
</gene>
<dbReference type="AlphaFoldDB" id="A0AAV5T9C8"/>
<keyword evidence="2 3" id="KW-0175">Coiled coil</keyword>
<reference evidence="5" key="1">
    <citation type="submission" date="2023-10" db="EMBL/GenBank/DDBJ databases">
        <title>Genome assembly of Pristionchus species.</title>
        <authorList>
            <person name="Yoshida K."/>
            <person name="Sommer R.J."/>
        </authorList>
    </citation>
    <scope>NUCLEOTIDE SEQUENCE</scope>
    <source>
        <strain evidence="5">RS0144</strain>
    </source>
</reference>
<comment type="caution">
    <text evidence="5">The sequence shown here is derived from an EMBL/GenBank/DDBJ whole genome shotgun (WGS) entry which is preliminary data.</text>
</comment>
<protein>
    <submittedName>
        <fullName evidence="5">Uncharacterized protein</fullName>
    </submittedName>
</protein>
<evidence type="ECO:0000313" key="5">
    <source>
        <dbReference type="EMBL" id="GMS88251.1"/>
    </source>
</evidence>
<sequence>SAMAKELEDLVVDARLLALTAKESESKLDAMLRRANLISGRLTCTREYQRDVEKLLVSNGKLDRRKGLLEDLQRENRMIKSYEEENSMLRDQLEKSYATLDEIVARHREIMHRVQTDQPFCHLSPDMLQKICDTEFSCDVSMRNDQIEQAHRLMDVMRYCEVVAQRDTELFARVVRENRSLRELLNYASISDPHILAHFRKSMQEYDKDQKARALSRKRLGEDEYEEEEEEEEDTSVLFNRSDLSQSTVGNATMRLAAPSSGVKRVNDRLSTKNARTGLVLKIQGPG</sequence>
<dbReference type="Proteomes" id="UP001432027">
    <property type="component" value="Unassembled WGS sequence"/>
</dbReference>
<feature type="compositionally biased region" description="Acidic residues" evidence="4">
    <location>
        <begin position="223"/>
        <end position="235"/>
    </location>
</feature>
<evidence type="ECO:0000256" key="1">
    <source>
        <dbReference type="ARBA" id="ARBA00005537"/>
    </source>
</evidence>